<dbReference type="HOGENOM" id="CLU_142395_0_0_1"/>
<evidence type="ECO:0000313" key="1">
    <source>
        <dbReference type="EMBL" id="KIM73091.1"/>
    </source>
</evidence>
<dbReference type="OrthoDB" id="3268967at2759"/>
<reference evidence="2" key="2">
    <citation type="submission" date="2015-01" db="EMBL/GenBank/DDBJ databases">
        <title>Evolutionary Origins and Diversification of the Mycorrhizal Mutualists.</title>
        <authorList>
            <consortium name="DOE Joint Genome Institute"/>
            <consortium name="Mycorrhizal Genomics Consortium"/>
            <person name="Kohler A."/>
            <person name="Kuo A."/>
            <person name="Nagy L.G."/>
            <person name="Floudas D."/>
            <person name="Copeland A."/>
            <person name="Barry K.W."/>
            <person name="Cichocki N."/>
            <person name="Veneault-Fourrey C."/>
            <person name="LaButti K."/>
            <person name="Lindquist E.A."/>
            <person name="Lipzen A."/>
            <person name="Lundell T."/>
            <person name="Morin E."/>
            <person name="Murat C."/>
            <person name="Riley R."/>
            <person name="Ohm R."/>
            <person name="Sun H."/>
            <person name="Tunlid A."/>
            <person name="Henrissat B."/>
            <person name="Grigoriev I.V."/>
            <person name="Hibbett D.S."/>
            <person name="Martin F."/>
        </authorList>
    </citation>
    <scope>NUCLEOTIDE SEQUENCE [LARGE SCALE GENOMIC DNA]</scope>
    <source>
        <strain evidence="2">F 1598</strain>
    </source>
</reference>
<protein>
    <submittedName>
        <fullName evidence="1">Uncharacterized protein</fullName>
    </submittedName>
</protein>
<sequence>MNTVNILTGFSPFQLWMGWSPRIIPPLSPAVVKSALLETDSAAVLALIEPINLDVSEEAKFTNQHITNQHRSDEVPYAVGDNIMLLT</sequence>
<gene>
    <name evidence="1" type="ORF">PILCRDRAFT_81401</name>
</gene>
<evidence type="ECO:0000313" key="2">
    <source>
        <dbReference type="Proteomes" id="UP000054166"/>
    </source>
</evidence>
<accession>A0A0C3EZH7</accession>
<dbReference type="Proteomes" id="UP000054166">
    <property type="component" value="Unassembled WGS sequence"/>
</dbReference>
<keyword evidence="2" id="KW-1185">Reference proteome</keyword>
<proteinExistence type="predicted"/>
<organism evidence="1 2">
    <name type="scientific">Piloderma croceum (strain F 1598)</name>
    <dbReference type="NCBI Taxonomy" id="765440"/>
    <lineage>
        <taxon>Eukaryota</taxon>
        <taxon>Fungi</taxon>
        <taxon>Dikarya</taxon>
        <taxon>Basidiomycota</taxon>
        <taxon>Agaricomycotina</taxon>
        <taxon>Agaricomycetes</taxon>
        <taxon>Agaricomycetidae</taxon>
        <taxon>Atheliales</taxon>
        <taxon>Atheliaceae</taxon>
        <taxon>Piloderma</taxon>
    </lineage>
</organism>
<dbReference type="InParanoid" id="A0A0C3EZH7"/>
<dbReference type="AlphaFoldDB" id="A0A0C3EZH7"/>
<dbReference type="EMBL" id="KN833093">
    <property type="protein sequence ID" value="KIM73091.1"/>
    <property type="molecule type" value="Genomic_DNA"/>
</dbReference>
<name>A0A0C3EZH7_PILCF</name>
<reference evidence="1 2" key="1">
    <citation type="submission" date="2014-04" db="EMBL/GenBank/DDBJ databases">
        <authorList>
            <consortium name="DOE Joint Genome Institute"/>
            <person name="Kuo A."/>
            <person name="Tarkka M."/>
            <person name="Buscot F."/>
            <person name="Kohler A."/>
            <person name="Nagy L.G."/>
            <person name="Floudas D."/>
            <person name="Copeland A."/>
            <person name="Barry K.W."/>
            <person name="Cichocki N."/>
            <person name="Veneault-Fourrey C."/>
            <person name="LaButti K."/>
            <person name="Lindquist E.A."/>
            <person name="Lipzen A."/>
            <person name="Lundell T."/>
            <person name="Morin E."/>
            <person name="Murat C."/>
            <person name="Sun H."/>
            <person name="Tunlid A."/>
            <person name="Henrissat B."/>
            <person name="Grigoriev I.V."/>
            <person name="Hibbett D.S."/>
            <person name="Martin F."/>
            <person name="Nordberg H.P."/>
            <person name="Cantor M.N."/>
            <person name="Hua S.X."/>
        </authorList>
    </citation>
    <scope>NUCLEOTIDE SEQUENCE [LARGE SCALE GENOMIC DNA]</scope>
    <source>
        <strain evidence="1 2">F 1598</strain>
    </source>
</reference>